<dbReference type="EMBL" id="JAIWYP010000004">
    <property type="protein sequence ID" value="KAH3831400.1"/>
    <property type="molecule type" value="Genomic_DNA"/>
</dbReference>
<protein>
    <submittedName>
        <fullName evidence="1">Uncharacterized protein</fullName>
    </submittedName>
</protein>
<comment type="caution">
    <text evidence="1">The sequence shown here is derived from an EMBL/GenBank/DDBJ whole genome shotgun (WGS) entry which is preliminary data.</text>
</comment>
<keyword evidence="2" id="KW-1185">Reference proteome</keyword>
<organism evidence="1 2">
    <name type="scientific">Dreissena polymorpha</name>
    <name type="common">Zebra mussel</name>
    <name type="synonym">Mytilus polymorpha</name>
    <dbReference type="NCBI Taxonomy" id="45954"/>
    <lineage>
        <taxon>Eukaryota</taxon>
        <taxon>Metazoa</taxon>
        <taxon>Spiralia</taxon>
        <taxon>Lophotrochozoa</taxon>
        <taxon>Mollusca</taxon>
        <taxon>Bivalvia</taxon>
        <taxon>Autobranchia</taxon>
        <taxon>Heteroconchia</taxon>
        <taxon>Euheterodonta</taxon>
        <taxon>Imparidentia</taxon>
        <taxon>Neoheterodontei</taxon>
        <taxon>Myida</taxon>
        <taxon>Dreissenoidea</taxon>
        <taxon>Dreissenidae</taxon>
        <taxon>Dreissena</taxon>
    </lineage>
</organism>
<reference evidence="1" key="2">
    <citation type="submission" date="2020-11" db="EMBL/GenBank/DDBJ databases">
        <authorList>
            <person name="McCartney M.A."/>
            <person name="Auch B."/>
            <person name="Kono T."/>
            <person name="Mallez S."/>
            <person name="Becker A."/>
            <person name="Gohl D.M."/>
            <person name="Silverstein K.A.T."/>
            <person name="Koren S."/>
            <person name="Bechman K.B."/>
            <person name="Herman A."/>
            <person name="Abrahante J.E."/>
            <person name="Garbe J."/>
        </authorList>
    </citation>
    <scope>NUCLEOTIDE SEQUENCE</scope>
    <source>
        <strain evidence="1">Duluth1</strain>
        <tissue evidence="1">Whole animal</tissue>
    </source>
</reference>
<gene>
    <name evidence="1" type="ORF">DPMN_104667</name>
</gene>
<dbReference type="Proteomes" id="UP000828390">
    <property type="component" value="Unassembled WGS sequence"/>
</dbReference>
<reference evidence="1" key="1">
    <citation type="journal article" date="2019" name="bioRxiv">
        <title>The Genome of the Zebra Mussel, Dreissena polymorpha: A Resource for Invasive Species Research.</title>
        <authorList>
            <person name="McCartney M.A."/>
            <person name="Auch B."/>
            <person name="Kono T."/>
            <person name="Mallez S."/>
            <person name="Zhang Y."/>
            <person name="Obille A."/>
            <person name="Becker A."/>
            <person name="Abrahante J.E."/>
            <person name="Garbe J."/>
            <person name="Badalamenti J.P."/>
            <person name="Herman A."/>
            <person name="Mangelson H."/>
            <person name="Liachko I."/>
            <person name="Sullivan S."/>
            <person name="Sone E.D."/>
            <person name="Koren S."/>
            <person name="Silverstein K.A.T."/>
            <person name="Beckman K.B."/>
            <person name="Gohl D.M."/>
        </authorList>
    </citation>
    <scope>NUCLEOTIDE SEQUENCE</scope>
    <source>
        <strain evidence="1">Duluth1</strain>
        <tissue evidence="1">Whole animal</tissue>
    </source>
</reference>
<evidence type="ECO:0000313" key="2">
    <source>
        <dbReference type="Proteomes" id="UP000828390"/>
    </source>
</evidence>
<evidence type="ECO:0000313" key="1">
    <source>
        <dbReference type="EMBL" id="KAH3831400.1"/>
    </source>
</evidence>
<dbReference type="AlphaFoldDB" id="A0A9D4HAE6"/>
<accession>A0A9D4HAE6</accession>
<sequence>MKILTRINSPPPWQQRMNLLTKFHEDRKINVASIVLTRKNALPPGGHVFQATEKQALPPGGHVFQPNKTNVELVRKYFGTNVLSKFHEAQNNLRTTSSSYASCN</sequence>
<proteinExistence type="predicted"/>
<name>A0A9D4HAE6_DREPO</name>